<evidence type="ECO:0000256" key="2">
    <source>
        <dbReference type="ARBA" id="ARBA00022475"/>
    </source>
</evidence>
<keyword evidence="4" id="KW-1133">Transmembrane helix</keyword>
<evidence type="ECO:0000313" key="8">
    <source>
        <dbReference type="Proteomes" id="UP000037977"/>
    </source>
</evidence>
<dbReference type="PATRIC" id="fig|33935.3.peg.4677"/>
<dbReference type="InterPro" id="IPR033479">
    <property type="entry name" value="dCache_1"/>
</dbReference>
<dbReference type="SUPFAM" id="SSF55073">
    <property type="entry name" value="Nucleotide cyclase"/>
    <property type="match status" value="1"/>
</dbReference>
<evidence type="ECO:0000259" key="6">
    <source>
        <dbReference type="PROSITE" id="PS50887"/>
    </source>
</evidence>
<comment type="subcellular location">
    <subcellularLocation>
        <location evidence="1">Cell membrane</location>
        <topology evidence="1">Multi-pass membrane protein</topology>
    </subcellularLocation>
</comment>
<protein>
    <submittedName>
        <fullName evidence="7">Membrane protein</fullName>
    </submittedName>
</protein>
<name>A0A0M9DMQ2_9BACI</name>
<dbReference type="NCBIfam" id="TIGR00254">
    <property type="entry name" value="GGDEF"/>
    <property type="match status" value="1"/>
</dbReference>
<dbReference type="GO" id="GO:0043709">
    <property type="term" value="P:cell adhesion involved in single-species biofilm formation"/>
    <property type="evidence" value="ECO:0007669"/>
    <property type="project" value="TreeGrafter"/>
</dbReference>
<feature type="domain" description="GGDEF" evidence="6">
    <location>
        <begin position="387"/>
        <end position="516"/>
    </location>
</feature>
<evidence type="ECO:0000256" key="1">
    <source>
        <dbReference type="ARBA" id="ARBA00004651"/>
    </source>
</evidence>
<keyword evidence="5" id="KW-0472">Membrane</keyword>
<sequence length="516" mass="56903">MHRVKLKHLIMGVALAAFFFTSIGSIWSGYRMNVDSIKENTLETNRVYAQKLASTADDYLNEAFQILSYSAKQISTRMDNEQVLFQETDRLKMQNQMFNSVVITNAEGLVLAISPPSVDIKGEVLTSAGAKEALAKKSPTISKPYEAITGRLIIFMSYPIFSASNEYLGMVAGSIYLKEPNIFKTLLGEHYSKDGSYVYVVDADGRIIYHQDPARINDVVTENKVVQAVMAGKSGDQLVENTKGIEMLAGYSTVTAAGWGVVAQKPLQVALAPSFDRVEEFIVKSIPLMVISIIIVLWAAARIANPLQQLATLTEESLDSKNVDDLKTVSGWYYEANFLKSVLIRSLSFLHGQITFFKDQSTVDPLTGVTNRRTMDALLTEWLAKKMPHAIILLDLDHFKSVNDTYGHAVGDKVLQFLARHMEAVVREGDVCCRYGGEEFIILLPNATAQEAEQIAEQLRTRLAQADSPCGRSVTLSAGVAVYPEMADTTEALIEAADSALYLAKQAGRNQVKMAK</sequence>
<dbReference type="EMBL" id="LGCI01000003">
    <property type="protein sequence ID" value="KOY83773.1"/>
    <property type="molecule type" value="Genomic_DNA"/>
</dbReference>
<proteinExistence type="predicted"/>
<dbReference type="Gene3D" id="3.30.70.270">
    <property type="match status" value="1"/>
</dbReference>
<keyword evidence="3" id="KW-0812">Transmembrane</keyword>
<organism evidence="7 8">
    <name type="scientific">Lysinibacillus macroides</name>
    <dbReference type="NCBI Taxonomy" id="33935"/>
    <lineage>
        <taxon>Bacteria</taxon>
        <taxon>Bacillati</taxon>
        <taxon>Bacillota</taxon>
        <taxon>Bacilli</taxon>
        <taxon>Bacillales</taxon>
        <taxon>Bacillaceae</taxon>
        <taxon>Lysinibacillus</taxon>
    </lineage>
</organism>
<gene>
    <name evidence="7" type="ORF">ADM90_02420</name>
</gene>
<dbReference type="PROSITE" id="PS50887">
    <property type="entry name" value="GGDEF"/>
    <property type="match status" value="1"/>
</dbReference>
<dbReference type="InterPro" id="IPR050469">
    <property type="entry name" value="Diguanylate_Cyclase"/>
</dbReference>
<dbReference type="CDD" id="cd12912">
    <property type="entry name" value="PDC2_MCP_like"/>
    <property type="match status" value="1"/>
</dbReference>
<dbReference type="PANTHER" id="PTHR45138">
    <property type="entry name" value="REGULATORY COMPONENTS OF SENSORY TRANSDUCTION SYSTEM"/>
    <property type="match status" value="1"/>
</dbReference>
<dbReference type="OrthoDB" id="9759607at2"/>
<dbReference type="PANTHER" id="PTHR45138:SF24">
    <property type="entry name" value="DIGUANYLATE CYCLASE DGCC-RELATED"/>
    <property type="match status" value="1"/>
</dbReference>
<keyword evidence="8" id="KW-1185">Reference proteome</keyword>
<evidence type="ECO:0000256" key="5">
    <source>
        <dbReference type="ARBA" id="ARBA00023136"/>
    </source>
</evidence>
<evidence type="ECO:0000256" key="4">
    <source>
        <dbReference type="ARBA" id="ARBA00022989"/>
    </source>
</evidence>
<dbReference type="InterPro" id="IPR043128">
    <property type="entry name" value="Rev_trsase/Diguanyl_cyclase"/>
</dbReference>
<reference evidence="7 8" key="1">
    <citation type="submission" date="2015-07" db="EMBL/GenBank/DDBJ databases">
        <title>Genome sequencing project for genomic taxonomy and phylogenomics of Bacillus-like bacteria.</title>
        <authorList>
            <person name="Liu B."/>
            <person name="Wang J."/>
            <person name="Zhu Y."/>
            <person name="Liu G."/>
            <person name="Chen Q."/>
            <person name="Chen Z."/>
            <person name="Che J."/>
            <person name="Ge C."/>
            <person name="Shi H."/>
            <person name="Pan Z."/>
            <person name="Liu X."/>
        </authorList>
    </citation>
    <scope>NUCLEOTIDE SEQUENCE [LARGE SCALE GENOMIC DNA]</scope>
    <source>
        <strain evidence="7 8">DSM 54</strain>
    </source>
</reference>
<dbReference type="InterPro" id="IPR029151">
    <property type="entry name" value="Sensor-like_sf"/>
</dbReference>
<dbReference type="Pfam" id="PF00990">
    <property type="entry name" value="GGDEF"/>
    <property type="match status" value="1"/>
</dbReference>
<dbReference type="Pfam" id="PF02743">
    <property type="entry name" value="dCache_1"/>
    <property type="match status" value="1"/>
</dbReference>
<dbReference type="RefSeq" id="WP_053993474.1">
    <property type="nucleotide sequence ID" value="NZ_CP065643.1"/>
</dbReference>
<dbReference type="SMART" id="SM00267">
    <property type="entry name" value="GGDEF"/>
    <property type="match status" value="1"/>
</dbReference>
<dbReference type="CDD" id="cd01949">
    <property type="entry name" value="GGDEF"/>
    <property type="match status" value="1"/>
</dbReference>
<dbReference type="CDD" id="cd18773">
    <property type="entry name" value="PDC1_HK_sensor"/>
    <property type="match status" value="1"/>
</dbReference>
<dbReference type="GO" id="GO:0052621">
    <property type="term" value="F:diguanylate cyclase activity"/>
    <property type="evidence" value="ECO:0007669"/>
    <property type="project" value="TreeGrafter"/>
</dbReference>
<dbReference type="Proteomes" id="UP000037977">
    <property type="component" value="Unassembled WGS sequence"/>
</dbReference>
<dbReference type="STRING" id="33935.ADM90_02420"/>
<evidence type="ECO:0000256" key="3">
    <source>
        <dbReference type="ARBA" id="ARBA00022692"/>
    </source>
</evidence>
<accession>A0A0M9DMQ2</accession>
<dbReference type="InterPro" id="IPR000160">
    <property type="entry name" value="GGDEF_dom"/>
</dbReference>
<dbReference type="FunFam" id="3.30.70.270:FF:000001">
    <property type="entry name" value="Diguanylate cyclase domain protein"/>
    <property type="match status" value="1"/>
</dbReference>
<dbReference type="GO" id="GO:0005886">
    <property type="term" value="C:plasma membrane"/>
    <property type="evidence" value="ECO:0007669"/>
    <property type="project" value="UniProtKB-SubCell"/>
</dbReference>
<comment type="caution">
    <text evidence="7">The sequence shown here is derived from an EMBL/GenBank/DDBJ whole genome shotgun (WGS) entry which is preliminary data.</text>
</comment>
<dbReference type="AlphaFoldDB" id="A0A0M9DMQ2"/>
<dbReference type="InterPro" id="IPR029787">
    <property type="entry name" value="Nucleotide_cyclase"/>
</dbReference>
<evidence type="ECO:0000313" key="7">
    <source>
        <dbReference type="EMBL" id="KOY83773.1"/>
    </source>
</evidence>
<dbReference type="SUPFAM" id="SSF103190">
    <property type="entry name" value="Sensory domain-like"/>
    <property type="match status" value="2"/>
</dbReference>
<dbReference type="Gene3D" id="3.30.450.20">
    <property type="entry name" value="PAS domain"/>
    <property type="match status" value="1"/>
</dbReference>
<dbReference type="GO" id="GO:1902201">
    <property type="term" value="P:negative regulation of bacterial-type flagellum-dependent cell motility"/>
    <property type="evidence" value="ECO:0007669"/>
    <property type="project" value="TreeGrafter"/>
</dbReference>
<keyword evidence="2" id="KW-1003">Cell membrane</keyword>